<evidence type="ECO:0000313" key="6">
    <source>
        <dbReference type="Proteomes" id="UP001256827"/>
    </source>
</evidence>
<dbReference type="InterPro" id="IPR050984">
    <property type="entry name" value="Gfo/Idh/MocA_domain"/>
</dbReference>
<feature type="domain" description="GFO/IDH/MocA-like oxidoreductase" evidence="4">
    <location>
        <begin position="132"/>
        <end position="249"/>
    </location>
</feature>
<organism evidence="5 6">
    <name type="scientific">Brevibacillus brevis</name>
    <name type="common">Bacillus brevis</name>
    <dbReference type="NCBI Taxonomy" id="1393"/>
    <lineage>
        <taxon>Bacteria</taxon>
        <taxon>Bacillati</taxon>
        <taxon>Bacillota</taxon>
        <taxon>Bacilli</taxon>
        <taxon>Bacillales</taxon>
        <taxon>Paenibacillaceae</taxon>
        <taxon>Brevibacillus</taxon>
    </lineage>
</organism>
<reference evidence="5 6" key="1">
    <citation type="submission" date="2023-09" db="EMBL/GenBank/DDBJ databases">
        <title>Complete Genome and Methylome dissection of Bacillus brevis NEB573 original source of BbsI restriction endonuclease.</title>
        <authorList>
            <person name="Fomenkov A."/>
            <person name="Roberts R.D."/>
        </authorList>
    </citation>
    <scope>NUCLEOTIDE SEQUENCE [LARGE SCALE GENOMIC DNA]</scope>
    <source>
        <strain evidence="5 6">NEB573</strain>
    </source>
</reference>
<dbReference type="Pfam" id="PF01408">
    <property type="entry name" value="GFO_IDH_MocA"/>
    <property type="match status" value="1"/>
</dbReference>
<dbReference type="Proteomes" id="UP001256827">
    <property type="component" value="Chromosome"/>
</dbReference>
<accession>A0ABY9T4J1</accession>
<dbReference type="PANTHER" id="PTHR22604:SF105">
    <property type="entry name" value="TRANS-1,2-DIHYDROBENZENE-1,2-DIOL DEHYDROGENASE"/>
    <property type="match status" value="1"/>
</dbReference>
<dbReference type="EMBL" id="CP134050">
    <property type="protein sequence ID" value="WNC14794.1"/>
    <property type="molecule type" value="Genomic_DNA"/>
</dbReference>
<dbReference type="SUPFAM" id="SSF51735">
    <property type="entry name" value="NAD(P)-binding Rossmann-fold domains"/>
    <property type="match status" value="1"/>
</dbReference>
<evidence type="ECO:0000259" key="4">
    <source>
        <dbReference type="Pfam" id="PF22725"/>
    </source>
</evidence>
<name>A0ABY9T4J1_BREBE</name>
<dbReference type="InterPro" id="IPR055170">
    <property type="entry name" value="GFO_IDH_MocA-like_dom"/>
</dbReference>
<dbReference type="InterPro" id="IPR000683">
    <property type="entry name" value="Gfo/Idh/MocA-like_OxRdtase_N"/>
</dbReference>
<feature type="domain" description="Gfo/Idh/MocA-like oxidoreductase N-terminal" evidence="3">
    <location>
        <begin position="5"/>
        <end position="123"/>
    </location>
</feature>
<dbReference type="Gene3D" id="3.30.360.10">
    <property type="entry name" value="Dihydrodipicolinate Reductase, domain 2"/>
    <property type="match status" value="1"/>
</dbReference>
<proteinExistence type="inferred from homology"/>
<sequence length="330" mass="37150">MRKVNWGIMSAARIAVDQLIPAMQREGHSEIKAIASKSEKGRKVAEQFGIPAVYDDYEELLRDPEVEAVYIPLPNGLHKEWSIKAAQHSKHVLCEKPSGLTSEETREILQVFQKYNVVFMEGFMYRHHPQHERVKQIIESGEIGEVKLFRAALNFFLEDTEGDIRMNRELGGGSLYDVGCYCIHSARMILGDEPISVYATGKVDKRHQVDTMVTALLEMKKGVRVMFDCSFETVFRNEYEVVGTKGTIRVPRAYRPDLQGGEGLVIVTLEDGPTREEKIAADQYALEVAEMNEMIVHGKTAGYTAEQMIGNMRVIDACYQSLRSGATVAL</sequence>
<dbReference type="InterPro" id="IPR036291">
    <property type="entry name" value="NAD(P)-bd_dom_sf"/>
</dbReference>
<evidence type="ECO:0000256" key="1">
    <source>
        <dbReference type="ARBA" id="ARBA00010928"/>
    </source>
</evidence>
<keyword evidence="6" id="KW-1185">Reference proteome</keyword>
<dbReference type="Gene3D" id="3.40.50.720">
    <property type="entry name" value="NAD(P)-binding Rossmann-like Domain"/>
    <property type="match status" value="1"/>
</dbReference>
<dbReference type="Pfam" id="PF22725">
    <property type="entry name" value="GFO_IDH_MocA_C3"/>
    <property type="match status" value="1"/>
</dbReference>
<keyword evidence="2" id="KW-0560">Oxidoreductase</keyword>
<dbReference type="RefSeq" id="WP_310767483.1">
    <property type="nucleotide sequence ID" value="NZ_CP134050.1"/>
</dbReference>
<protein>
    <submittedName>
        <fullName evidence="5">Gfo/Idh/MocA family oxidoreductase</fullName>
    </submittedName>
</protein>
<evidence type="ECO:0000313" key="5">
    <source>
        <dbReference type="EMBL" id="WNC14794.1"/>
    </source>
</evidence>
<dbReference type="PANTHER" id="PTHR22604">
    <property type="entry name" value="OXIDOREDUCTASES"/>
    <property type="match status" value="1"/>
</dbReference>
<evidence type="ECO:0000256" key="2">
    <source>
        <dbReference type="ARBA" id="ARBA00023002"/>
    </source>
</evidence>
<gene>
    <name evidence="5" type="ORF">RGB73_29745</name>
</gene>
<comment type="similarity">
    <text evidence="1">Belongs to the Gfo/Idh/MocA family.</text>
</comment>
<evidence type="ECO:0000259" key="3">
    <source>
        <dbReference type="Pfam" id="PF01408"/>
    </source>
</evidence>
<dbReference type="SUPFAM" id="SSF55347">
    <property type="entry name" value="Glyceraldehyde-3-phosphate dehydrogenase-like, C-terminal domain"/>
    <property type="match status" value="1"/>
</dbReference>